<dbReference type="InterPro" id="IPR003560">
    <property type="entry name" value="DHB_DH"/>
</dbReference>
<dbReference type="Gene3D" id="3.40.50.720">
    <property type="entry name" value="NAD(P)-binding Rossmann-like Domain"/>
    <property type="match status" value="1"/>
</dbReference>
<feature type="region of interest" description="Disordered" evidence="2">
    <location>
        <begin position="31"/>
        <end position="52"/>
    </location>
</feature>
<comment type="caution">
    <text evidence="3">The sequence shown here is derived from an EMBL/GenBank/DDBJ whole genome shotgun (WGS) entry which is preliminary data.</text>
</comment>
<protein>
    <submittedName>
        <fullName evidence="3">Uncharacterized protein</fullName>
    </submittedName>
</protein>
<dbReference type="InterPro" id="IPR036291">
    <property type="entry name" value="NAD(P)-bd_dom_sf"/>
</dbReference>
<comment type="similarity">
    <text evidence="1">Belongs to the short-chain dehydrogenases/reductases (SDR) family.</text>
</comment>
<dbReference type="AlphaFoldDB" id="A0A8J2Y721"/>
<dbReference type="InterPro" id="IPR002347">
    <property type="entry name" value="SDR_fam"/>
</dbReference>
<evidence type="ECO:0000256" key="2">
    <source>
        <dbReference type="SAM" id="MobiDB-lite"/>
    </source>
</evidence>
<keyword evidence="4" id="KW-1185">Reference proteome</keyword>
<evidence type="ECO:0000313" key="4">
    <source>
        <dbReference type="Proteomes" id="UP000613582"/>
    </source>
</evidence>
<evidence type="ECO:0000256" key="1">
    <source>
        <dbReference type="ARBA" id="ARBA00006484"/>
    </source>
</evidence>
<feature type="compositionally biased region" description="Basic and acidic residues" evidence="2">
    <location>
        <begin position="38"/>
        <end position="47"/>
    </location>
</feature>
<dbReference type="PRINTS" id="PR01397">
    <property type="entry name" value="DHBDHDRGNASE"/>
</dbReference>
<dbReference type="InterPro" id="IPR050259">
    <property type="entry name" value="SDR"/>
</dbReference>
<dbReference type="Pfam" id="PF13561">
    <property type="entry name" value="adh_short_C2"/>
    <property type="match status" value="1"/>
</dbReference>
<reference evidence="3" key="1">
    <citation type="journal article" date="2014" name="Int. J. Syst. Evol. Microbiol.">
        <title>Complete genome sequence of Corynebacterium casei LMG S-19264T (=DSM 44701T), isolated from a smear-ripened cheese.</title>
        <authorList>
            <consortium name="US DOE Joint Genome Institute (JGI-PGF)"/>
            <person name="Walter F."/>
            <person name="Albersmeier A."/>
            <person name="Kalinowski J."/>
            <person name="Ruckert C."/>
        </authorList>
    </citation>
    <scope>NUCLEOTIDE SEQUENCE</scope>
    <source>
        <strain evidence="3">CGMCC 1.12921</strain>
    </source>
</reference>
<organism evidence="3 4">
    <name type="scientific">Aquisalinus flavus</name>
    <dbReference type="NCBI Taxonomy" id="1526572"/>
    <lineage>
        <taxon>Bacteria</taxon>
        <taxon>Pseudomonadati</taxon>
        <taxon>Pseudomonadota</taxon>
        <taxon>Alphaproteobacteria</taxon>
        <taxon>Parvularculales</taxon>
        <taxon>Parvularculaceae</taxon>
        <taxon>Aquisalinus</taxon>
    </lineage>
</organism>
<dbReference type="PANTHER" id="PTHR42879">
    <property type="entry name" value="3-OXOACYL-(ACYL-CARRIER-PROTEIN) REDUCTASE"/>
    <property type="match status" value="1"/>
</dbReference>
<evidence type="ECO:0000313" key="3">
    <source>
        <dbReference type="EMBL" id="GGC96544.1"/>
    </source>
</evidence>
<dbReference type="GO" id="GO:0019290">
    <property type="term" value="P:siderophore biosynthetic process"/>
    <property type="evidence" value="ECO:0007669"/>
    <property type="project" value="InterPro"/>
</dbReference>
<reference evidence="3" key="2">
    <citation type="submission" date="2020-09" db="EMBL/GenBank/DDBJ databases">
        <authorList>
            <person name="Sun Q."/>
            <person name="Zhou Y."/>
        </authorList>
    </citation>
    <scope>NUCLEOTIDE SEQUENCE</scope>
    <source>
        <strain evidence="3">CGMCC 1.12921</strain>
    </source>
</reference>
<proteinExistence type="inferred from homology"/>
<dbReference type="SUPFAM" id="SSF51735">
    <property type="entry name" value="NAD(P)-binding Rossmann-fold domains"/>
    <property type="match status" value="1"/>
</dbReference>
<dbReference type="Proteomes" id="UP000613582">
    <property type="component" value="Unassembled WGS sequence"/>
</dbReference>
<accession>A0A8J2Y721</accession>
<dbReference type="EMBL" id="BMGH01000001">
    <property type="protein sequence ID" value="GGC96544.1"/>
    <property type="molecule type" value="Genomic_DNA"/>
</dbReference>
<name>A0A8J2Y721_9PROT</name>
<sequence>MTAVFGLAFLPIQASLIHSLQPLRPCARPIPFRSHHKASGEEGETKLSRGIPMKRLGEPEEVGHMVVYLASDEAKFVTGSEFRIDGGMTAGRVGK</sequence>
<dbReference type="GO" id="GO:0008667">
    <property type="term" value="F:2,3-dihydro-2,3-dihydroxybenzoate dehydrogenase activity"/>
    <property type="evidence" value="ECO:0007669"/>
    <property type="project" value="InterPro"/>
</dbReference>
<gene>
    <name evidence="3" type="ORF">GCM10011342_01720</name>
</gene>